<organism evidence="1 2">
    <name type="scientific">Nephila pilipes</name>
    <name type="common">Giant wood spider</name>
    <name type="synonym">Nephila maculata</name>
    <dbReference type="NCBI Taxonomy" id="299642"/>
    <lineage>
        <taxon>Eukaryota</taxon>
        <taxon>Metazoa</taxon>
        <taxon>Ecdysozoa</taxon>
        <taxon>Arthropoda</taxon>
        <taxon>Chelicerata</taxon>
        <taxon>Arachnida</taxon>
        <taxon>Araneae</taxon>
        <taxon>Araneomorphae</taxon>
        <taxon>Entelegynae</taxon>
        <taxon>Araneoidea</taxon>
        <taxon>Nephilidae</taxon>
        <taxon>Nephila</taxon>
    </lineage>
</organism>
<name>A0A8X6TTA6_NEPPI</name>
<accession>A0A8X6TTA6</accession>
<keyword evidence="2" id="KW-1185">Reference proteome</keyword>
<reference evidence="1" key="1">
    <citation type="submission" date="2020-08" db="EMBL/GenBank/DDBJ databases">
        <title>Multicomponent nature underlies the extraordinary mechanical properties of spider dragline silk.</title>
        <authorList>
            <person name="Kono N."/>
            <person name="Nakamura H."/>
            <person name="Mori M."/>
            <person name="Yoshida Y."/>
            <person name="Ohtoshi R."/>
            <person name="Malay A.D."/>
            <person name="Moran D.A.P."/>
            <person name="Tomita M."/>
            <person name="Numata K."/>
            <person name="Arakawa K."/>
        </authorList>
    </citation>
    <scope>NUCLEOTIDE SEQUENCE</scope>
</reference>
<evidence type="ECO:0000313" key="1">
    <source>
        <dbReference type="EMBL" id="GFT53787.1"/>
    </source>
</evidence>
<protein>
    <submittedName>
        <fullName evidence="1">Uncharacterized protein</fullName>
    </submittedName>
</protein>
<comment type="caution">
    <text evidence="1">The sequence shown here is derived from an EMBL/GenBank/DDBJ whole genome shotgun (WGS) entry which is preliminary data.</text>
</comment>
<proteinExistence type="predicted"/>
<sequence>MSYDANQTCKLHVHRKIPQSLPALKYATQQNVTTVRIGILFHAIMFRNCTMTAYSVGTILDKMSNFTVLPSLVFALNSHKSSISTLYCRYFEF</sequence>
<dbReference type="AlphaFoldDB" id="A0A8X6TTA6"/>
<evidence type="ECO:0000313" key="2">
    <source>
        <dbReference type="Proteomes" id="UP000887013"/>
    </source>
</evidence>
<gene>
    <name evidence="1" type="ORF">NPIL_645491</name>
</gene>
<dbReference type="EMBL" id="BMAW01066166">
    <property type="protein sequence ID" value="GFT53787.1"/>
    <property type="molecule type" value="Genomic_DNA"/>
</dbReference>
<dbReference type="Proteomes" id="UP000887013">
    <property type="component" value="Unassembled WGS sequence"/>
</dbReference>